<name>A0A1F7Z0A1_9BACT</name>
<proteinExistence type="predicted"/>
<protein>
    <submittedName>
        <fullName evidence="2">Uncharacterized protein</fullName>
    </submittedName>
</protein>
<comment type="caution">
    <text evidence="2">The sequence shown here is derived from an EMBL/GenBank/DDBJ whole genome shotgun (WGS) entry which is preliminary data.</text>
</comment>
<evidence type="ECO:0000256" key="1">
    <source>
        <dbReference type="SAM" id="MobiDB-lite"/>
    </source>
</evidence>
<reference evidence="2 3" key="1">
    <citation type="journal article" date="2016" name="Nat. Commun.">
        <title>Thousands of microbial genomes shed light on interconnected biogeochemical processes in an aquifer system.</title>
        <authorList>
            <person name="Anantharaman K."/>
            <person name="Brown C.T."/>
            <person name="Hug L.A."/>
            <person name="Sharon I."/>
            <person name="Castelle C.J."/>
            <person name="Probst A.J."/>
            <person name="Thomas B.C."/>
            <person name="Singh A."/>
            <person name="Wilkins M.J."/>
            <person name="Karaoz U."/>
            <person name="Brodie E.L."/>
            <person name="Williams K.H."/>
            <person name="Hubbard S.S."/>
            <person name="Banfield J.F."/>
        </authorList>
    </citation>
    <scope>NUCLEOTIDE SEQUENCE [LARGE SCALE GENOMIC DNA]</scope>
</reference>
<feature type="region of interest" description="Disordered" evidence="1">
    <location>
        <begin position="72"/>
        <end position="132"/>
    </location>
</feature>
<dbReference type="AlphaFoldDB" id="A0A1F7Z0A1"/>
<dbReference type="Proteomes" id="UP000178870">
    <property type="component" value="Unassembled WGS sequence"/>
</dbReference>
<dbReference type="EMBL" id="MGGP01000009">
    <property type="protein sequence ID" value="OGM33043.1"/>
    <property type="molecule type" value="Genomic_DNA"/>
</dbReference>
<evidence type="ECO:0000313" key="3">
    <source>
        <dbReference type="Proteomes" id="UP000178870"/>
    </source>
</evidence>
<organism evidence="2 3">
    <name type="scientific">Candidatus Woesebacteria bacterium RIFCSPHIGHO2_01_FULL_44_21</name>
    <dbReference type="NCBI Taxonomy" id="1802503"/>
    <lineage>
        <taxon>Bacteria</taxon>
        <taxon>Candidatus Woeseibacteriota</taxon>
    </lineage>
</organism>
<accession>A0A1F7Z0A1</accession>
<feature type="compositionally biased region" description="Polar residues" evidence="1">
    <location>
        <begin position="118"/>
        <end position="132"/>
    </location>
</feature>
<gene>
    <name evidence="2" type="ORF">A2803_02915</name>
</gene>
<sequence>MSGYYENLTVEEQGKVLAAMAGLKLNAKSGAPITRKDVNVAFLQATGKPLTIDMMRDPSVVQLMGIINPGRGVTGAFSRGRTPDSATPDPITSITDRNLAARGLPVPKTSGPAPMGSTRYSAASVSGSRFGR</sequence>
<evidence type="ECO:0000313" key="2">
    <source>
        <dbReference type="EMBL" id="OGM33043.1"/>
    </source>
</evidence>